<organism evidence="2 3">
    <name type="scientific">Winogradskyella psychrotolerans RS-3</name>
    <dbReference type="NCBI Taxonomy" id="641526"/>
    <lineage>
        <taxon>Bacteria</taxon>
        <taxon>Pseudomonadati</taxon>
        <taxon>Bacteroidota</taxon>
        <taxon>Flavobacteriia</taxon>
        <taxon>Flavobacteriales</taxon>
        <taxon>Flavobacteriaceae</taxon>
        <taxon>Winogradskyella</taxon>
    </lineage>
</organism>
<reference evidence="2 3" key="1">
    <citation type="journal article" date="2013" name="Genome Announc.">
        <title>Draft Genome Sequence of Winogradskyella psychrotolerans RS-3T, Isolated from the Marine Transect of Kongsfjorden, Ny-Alesund, Svalbard, Arctic Ocean.</title>
        <authorList>
            <person name="Kumar Pinnaka A."/>
            <person name="Ara S."/>
            <person name="Singh A."/>
            <person name="Shivaji S."/>
        </authorList>
    </citation>
    <scope>NUCLEOTIDE SEQUENCE [LARGE SCALE GENOMIC DNA]</scope>
    <source>
        <strain evidence="2 3">RS-3</strain>
    </source>
</reference>
<dbReference type="Pfam" id="PF00801">
    <property type="entry name" value="PKD"/>
    <property type="match status" value="1"/>
</dbReference>
<evidence type="ECO:0000313" key="3">
    <source>
        <dbReference type="Proteomes" id="UP000014962"/>
    </source>
</evidence>
<dbReference type="InterPro" id="IPR000601">
    <property type="entry name" value="PKD_dom"/>
</dbReference>
<accession>S7VQU5</accession>
<proteinExistence type="predicted"/>
<dbReference type="PATRIC" id="fig|641526.4.peg.2522"/>
<comment type="caution">
    <text evidence="2">The sequence shown here is derived from an EMBL/GenBank/DDBJ whole genome shotgun (WGS) entry which is preliminary data.</text>
</comment>
<dbReference type="STRING" id="641526.ADIWIN_2541"/>
<evidence type="ECO:0000259" key="1">
    <source>
        <dbReference type="PROSITE" id="PS50093"/>
    </source>
</evidence>
<name>S7VQU5_9FLAO</name>
<dbReference type="InterPro" id="IPR022409">
    <property type="entry name" value="PKD/Chitinase_dom"/>
</dbReference>
<feature type="domain" description="PKD" evidence="1">
    <location>
        <begin position="58"/>
        <end position="99"/>
    </location>
</feature>
<keyword evidence="3" id="KW-1185">Reference proteome</keyword>
<gene>
    <name evidence="2" type="ORF">ADIWIN_2541</name>
</gene>
<dbReference type="CDD" id="cd00146">
    <property type="entry name" value="PKD"/>
    <property type="match status" value="1"/>
</dbReference>
<protein>
    <submittedName>
        <fullName evidence="2">PKD domain containing protein</fullName>
    </submittedName>
</protein>
<dbReference type="InterPro" id="IPR035986">
    <property type="entry name" value="PKD_dom_sf"/>
</dbReference>
<dbReference type="eggNOG" id="COG3291">
    <property type="taxonomic scope" value="Bacteria"/>
</dbReference>
<sequence length="565" mass="59720">MFKKLKFSKLYYFIICFTVLNLSCEDDIREVTLYDAGETTASVSNSSLEFGASTNFTSSSTKSITTDWTFEGGTPATSINPNVTVTYNSSGTFEAQLLVKYVDNTTEIFTFSIFVEEDPNSGPVDVPCGEYGNFDVVLVTDNISADQGFISVLEDAGHSVQAIEGQYNNLTSTGANQLNNFDLVIISRNTNSVSIGGDNSALATIWATVETPVLNMNAFTARSSRLQLFNSTEVDESGGNSLDANIPEHPIFSGITLTGNNTGTILTGSGLHTVIVSDVGNGTLIASDGSKVAIVEWEANVEFYDGAIPALGKRMFMSSPTGYMLNEVGDAILLNAVQYLVAGAIPEPCNSGGPFDVVLVTDSVDGDQGFITILEEAGHTVQAINGQFNNLDAGGANQLNNFDVVIITRNTNSVNIGGDNSALANVWATVSTPVLNMNAYTARSSRLQLFNSTDVDEGGGNSLDANLPEHPIFTDVTLTSDNTGSILTAGGFHSVLVSDVGNGTLLASDGTKVAIVEWEANTECYDGAIPASGKRMFMSSPTGYMLNETGNTIFVNAVEYLGAGN</sequence>
<dbReference type="SUPFAM" id="SSF49299">
    <property type="entry name" value="PKD domain"/>
    <property type="match status" value="1"/>
</dbReference>
<dbReference type="InterPro" id="IPR013783">
    <property type="entry name" value="Ig-like_fold"/>
</dbReference>
<dbReference type="SMART" id="SM00089">
    <property type="entry name" value="PKD"/>
    <property type="match status" value="1"/>
</dbReference>
<evidence type="ECO:0000313" key="2">
    <source>
        <dbReference type="EMBL" id="EPR72371.1"/>
    </source>
</evidence>
<dbReference type="EMBL" id="ATMR01000124">
    <property type="protein sequence ID" value="EPR72371.1"/>
    <property type="molecule type" value="Genomic_DNA"/>
</dbReference>
<dbReference type="AlphaFoldDB" id="S7VQU5"/>
<dbReference type="Proteomes" id="UP000014962">
    <property type="component" value="Unassembled WGS sequence"/>
</dbReference>
<dbReference type="PROSITE" id="PS50093">
    <property type="entry name" value="PKD"/>
    <property type="match status" value="1"/>
</dbReference>
<dbReference type="Gene3D" id="2.60.40.10">
    <property type="entry name" value="Immunoglobulins"/>
    <property type="match status" value="1"/>
</dbReference>